<reference evidence="1 2" key="1">
    <citation type="journal article" date="2023" name="Microbiol. Resour. Announc.">
        <title>Complete Genome Sequence of Imperialibacter roseus strain P4T.</title>
        <authorList>
            <person name="Tizabi D.R."/>
            <person name="Bachvaroff T."/>
            <person name="Hill R.T."/>
        </authorList>
    </citation>
    <scope>NUCLEOTIDE SEQUENCE [LARGE SCALE GENOMIC DNA]</scope>
    <source>
        <strain evidence="1 2">P4T</strain>
    </source>
</reference>
<dbReference type="InterPro" id="IPR021457">
    <property type="entry name" value="DUF3108"/>
</dbReference>
<accession>A0ABZ0ISB9</accession>
<protein>
    <submittedName>
        <fullName evidence="1">DUF3108 domain-containing protein</fullName>
    </submittedName>
</protein>
<sequence length="278" mass="31906">MKNILTKIGGLIALAGIFSAFGQYAGDRAFRTLSNRSFKKGELLEYRLHIGMLTAGEATMSILPDIERRNGRPCYRIDVYGKTTGLADFLYSVKDNWGTYYDTASLVPHQFYRNIQEGKYRKYEIVDFDHQGEKAKVTTLDKHTFKPKETKMYDIPSNIQDLVSGYYYIRTLDFSKTQPNDTLQVKAFFDKELFDMKIRFVRREVLKTKLGKINSLVFAPVMPENSIFEGEDAILLWMSDDANKIPLKVRAKMFLVGSVDIDITDAKNIKSRLAVVQE</sequence>
<evidence type="ECO:0000313" key="2">
    <source>
        <dbReference type="Proteomes" id="UP001302349"/>
    </source>
</evidence>
<dbReference type="Proteomes" id="UP001302349">
    <property type="component" value="Chromosome"/>
</dbReference>
<organism evidence="1 2">
    <name type="scientific">Imperialibacter roseus</name>
    <dbReference type="NCBI Taxonomy" id="1324217"/>
    <lineage>
        <taxon>Bacteria</taxon>
        <taxon>Pseudomonadati</taxon>
        <taxon>Bacteroidota</taxon>
        <taxon>Cytophagia</taxon>
        <taxon>Cytophagales</taxon>
        <taxon>Flammeovirgaceae</taxon>
        <taxon>Imperialibacter</taxon>
    </lineage>
</organism>
<evidence type="ECO:0000313" key="1">
    <source>
        <dbReference type="EMBL" id="WOK06850.1"/>
    </source>
</evidence>
<dbReference type="EMBL" id="CP136051">
    <property type="protein sequence ID" value="WOK06850.1"/>
    <property type="molecule type" value="Genomic_DNA"/>
</dbReference>
<dbReference type="RefSeq" id="WP_317489547.1">
    <property type="nucleotide sequence ID" value="NZ_CP136051.1"/>
</dbReference>
<dbReference type="Pfam" id="PF11306">
    <property type="entry name" value="DUF3108"/>
    <property type="match status" value="1"/>
</dbReference>
<name>A0ABZ0ISB9_9BACT</name>
<gene>
    <name evidence="1" type="ORF">RT717_27665</name>
</gene>
<proteinExistence type="predicted"/>
<keyword evidence="2" id="KW-1185">Reference proteome</keyword>